<accession>A0A7S7NM65</accession>
<dbReference type="GO" id="GO:0003700">
    <property type="term" value="F:DNA-binding transcription factor activity"/>
    <property type="evidence" value="ECO:0007669"/>
    <property type="project" value="TreeGrafter"/>
</dbReference>
<dbReference type="SUPFAM" id="SSF55781">
    <property type="entry name" value="GAF domain-like"/>
    <property type="match status" value="1"/>
</dbReference>
<gene>
    <name evidence="6" type="ORF">IRI77_25655</name>
</gene>
<dbReference type="Proteomes" id="UP000593892">
    <property type="component" value="Chromosome"/>
</dbReference>
<dbReference type="InterPro" id="IPR036390">
    <property type="entry name" value="WH_DNA-bd_sf"/>
</dbReference>
<evidence type="ECO:0000256" key="2">
    <source>
        <dbReference type="ARBA" id="ARBA00023125"/>
    </source>
</evidence>
<keyword evidence="3" id="KW-0804">Transcription</keyword>
<dbReference type="InterPro" id="IPR050707">
    <property type="entry name" value="HTH_MetabolicPath_Reg"/>
</dbReference>
<feature type="domain" description="IclR-ED" evidence="5">
    <location>
        <begin position="73"/>
        <end position="262"/>
    </location>
</feature>
<organism evidence="6 7">
    <name type="scientific">Paludibaculum fermentans</name>
    <dbReference type="NCBI Taxonomy" id="1473598"/>
    <lineage>
        <taxon>Bacteria</taxon>
        <taxon>Pseudomonadati</taxon>
        <taxon>Acidobacteriota</taxon>
        <taxon>Terriglobia</taxon>
        <taxon>Bryobacterales</taxon>
        <taxon>Bryobacteraceae</taxon>
        <taxon>Paludibaculum</taxon>
    </lineage>
</organism>
<reference evidence="6 7" key="1">
    <citation type="submission" date="2020-10" db="EMBL/GenBank/DDBJ databases">
        <title>Complete genome sequence of Paludibaculum fermentans P105T, a facultatively anaerobic acidobacterium capable of dissimilatory Fe(III) reduction.</title>
        <authorList>
            <person name="Dedysh S.N."/>
            <person name="Beletsky A.V."/>
            <person name="Kulichevskaya I.S."/>
            <person name="Mardanov A.V."/>
            <person name="Ravin N.V."/>
        </authorList>
    </citation>
    <scope>NUCLEOTIDE SEQUENCE [LARGE SCALE GENOMIC DNA]</scope>
    <source>
        <strain evidence="6 7">P105</strain>
    </source>
</reference>
<dbReference type="RefSeq" id="WP_194447846.1">
    <property type="nucleotide sequence ID" value="NZ_CP063849.1"/>
</dbReference>
<dbReference type="AlphaFoldDB" id="A0A7S7NM65"/>
<proteinExistence type="predicted"/>
<feature type="domain" description="HTH iclR-type" evidence="4">
    <location>
        <begin position="18"/>
        <end position="79"/>
    </location>
</feature>
<dbReference type="InterPro" id="IPR014757">
    <property type="entry name" value="Tscrpt_reg_IclR_C"/>
</dbReference>
<name>A0A7S7NM65_PALFE</name>
<dbReference type="InterPro" id="IPR005471">
    <property type="entry name" value="Tscrpt_reg_IclR_N"/>
</dbReference>
<dbReference type="EMBL" id="CP063849">
    <property type="protein sequence ID" value="QOY86177.1"/>
    <property type="molecule type" value="Genomic_DNA"/>
</dbReference>
<dbReference type="InterPro" id="IPR036388">
    <property type="entry name" value="WH-like_DNA-bd_sf"/>
</dbReference>
<dbReference type="PANTHER" id="PTHR30136:SF19">
    <property type="entry name" value="DNA-BINDING TRANSCRIPTIONAL REPRESSOR YIAJ"/>
    <property type="match status" value="1"/>
</dbReference>
<dbReference type="GO" id="GO:0003677">
    <property type="term" value="F:DNA binding"/>
    <property type="evidence" value="ECO:0007669"/>
    <property type="project" value="UniProtKB-KW"/>
</dbReference>
<evidence type="ECO:0000313" key="6">
    <source>
        <dbReference type="EMBL" id="QOY86177.1"/>
    </source>
</evidence>
<evidence type="ECO:0000259" key="4">
    <source>
        <dbReference type="PROSITE" id="PS51077"/>
    </source>
</evidence>
<dbReference type="Pfam" id="PF01614">
    <property type="entry name" value="IclR_C"/>
    <property type="match status" value="1"/>
</dbReference>
<dbReference type="PANTHER" id="PTHR30136">
    <property type="entry name" value="HELIX-TURN-HELIX TRANSCRIPTIONAL REGULATOR, ICLR FAMILY"/>
    <property type="match status" value="1"/>
</dbReference>
<evidence type="ECO:0000313" key="7">
    <source>
        <dbReference type="Proteomes" id="UP000593892"/>
    </source>
</evidence>
<dbReference type="Gene3D" id="1.10.10.10">
    <property type="entry name" value="Winged helix-like DNA-binding domain superfamily/Winged helix DNA-binding domain"/>
    <property type="match status" value="1"/>
</dbReference>
<keyword evidence="7" id="KW-1185">Reference proteome</keyword>
<evidence type="ECO:0000256" key="1">
    <source>
        <dbReference type="ARBA" id="ARBA00023015"/>
    </source>
</evidence>
<keyword evidence="2" id="KW-0238">DNA-binding</keyword>
<dbReference type="KEGG" id="pfer:IRI77_25655"/>
<dbReference type="Pfam" id="PF09339">
    <property type="entry name" value="HTH_IclR"/>
    <property type="match status" value="1"/>
</dbReference>
<keyword evidence="1" id="KW-0805">Transcription regulation</keyword>
<evidence type="ECO:0000256" key="3">
    <source>
        <dbReference type="ARBA" id="ARBA00023163"/>
    </source>
</evidence>
<dbReference type="Gene3D" id="3.30.450.40">
    <property type="match status" value="1"/>
</dbReference>
<evidence type="ECO:0000259" key="5">
    <source>
        <dbReference type="PROSITE" id="PS51078"/>
    </source>
</evidence>
<dbReference type="PROSITE" id="PS51078">
    <property type="entry name" value="ICLR_ED"/>
    <property type="match status" value="1"/>
</dbReference>
<dbReference type="SUPFAM" id="SSF46785">
    <property type="entry name" value="Winged helix' DNA-binding domain"/>
    <property type="match status" value="1"/>
</dbReference>
<dbReference type="InterPro" id="IPR029016">
    <property type="entry name" value="GAF-like_dom_sf"/>
</dbReference>
<protein>
    <submittedName>
        <fullName evidence="6">IclR family transcriptional regulator</fullName>
    </submittedName>
</protein>
<dbReference type="SMART" id="SM00346">
    <property type="entry name" value="HTH_ICLR"/>
    <property type="match status" value="1"/>
</dbReference>
<dbReference type="GO" id="GO:0045892">
    <property type="term" value="P:negative regulation of DNA-templated transcription"/>
    <property type="evidence" value="ECO:0007669"/>
    <property type="project" value="TreeGrafter"/>
</dbReference>
<dbReference type="PROSITE" id="PS51077">
    <property type="entry name" value="HTH_ICLR"/>
    <property type="match status" value="1"/>
</dbReference>
<sequence length="285" mass="31058">MKRRSIAKPAPVEAVQESRSLAKGLQILETLARKGNPMNLRDISEFAGLGKASTLRLLRTLQATGYLARDANDNYELGRDWPSIQQQNRLRSVRELAVPFLQGLNAELGETVALAFLFEDVIRVIEVMDGTHHIRMSNYRGGILQPYASSLGKSITAYQTPDVAQRLLYTYGIFSLTPNTLTDFRAIQDDLTMVRQRGYAWDREETVPGGTCIGAPIICGNGEVFSSVSMSMPKARFNKQLEELLPGMITDYASGIAKALKQAGVCEGAPAKPAATAHAPAKSGA</sequence>